<dbReference type="InterPro" id="IPR012349">
    <property type="entry name" value="Split_barrel_FMN-bd"/>
</dbReference>
<protein>
    <submittedName>
        <fullName evidence="3">PPOX class F420-dependent oxidoreductase</fullName>
        <ecNumber evidence="3">1.-.-.-</ecNumber>
    </submittedName>
</protein>
<dbReference type="GO" id="GO:0005829">
    <property type="term" value="C:cytosol"/>
    <property type="evidence" value="ECO:0007669"/>
    <property type="project" value="TreeGrafter"/>
</dbReference>
<name>A0A848KDV4_9NOCA</name>
<evidence type="ECO:0000259" key="2">
    <source>
        <dbReference type="Pfam" id="PF01243"/>
    </source>
</evidence>
<comment type="caution">
    <text evidence="3">The sequence shown here is derived from an EMBL/GenBank/DDBJ whole genome shotgun (WGS) entry which is preliminary data.</text>
</comment>
<evidence type="ECO:0000313" key="3">
    <source>
        <dbReference type="EMBL" id="NMN95778.1"/>
    </source>
</evidence>
<accession>A0A848KDV4</accession>
<dbReference type="InterPro" id="IPR019965">
    <property type="entry name" value="PPOX_F420-dep_Rv2061_put"/>
</dbReference>
<keyword evidence="1 3" id="KW-0560">Oxidoreductase</keyword>
<gene>
    <name evidence="3" type="ORF">FGL95_12105</name>
</gene>
<dbReference type="EMBL" id="VCQU01000003">
    <property type="protein sequence ID" value="NMN95778.1"/>
    <property type="molecule type" value="Genomic_DNA"/>
</dbReference>
<dbReference type="InterPro" id="IPR011576">
    <property type="entry name" value="Pyridox_Oxase_N"/>
</dbReference>
<sequence>MTNSSDWDTVGKANYVSFTSYRKDGSPVATPIWIAPSDGKLYFFSDTDAYKVKRIRRNPAVTLQASNIRGKVTPGSPVVEGKARVLEFDDSPRVRKIINRKYWLMGRLGEIGARFTRSPQASIAIEISPS</sequence>
<dbReference type="SUPFAM" id="SSF50475">
    <property type="entry name" value="FMN-binding split barrel"/>
    <property type="match status" value="1"/>
</dbReference>
<dbReference type="PANTHER" id="PTHR35176:SF11">
    <property type="entry name" value="PYRIDOXAMINE 5'-PHOSPHATE OXIDASE FAMILY PROTEIN"/>
    <property type="match status" value="1"/>
</dbReference>
<dbReference type="GO" id="GO:0070967">
    <property type="term" value="F:coenzyme F420 binding"/>
    <property type="evidence" value="ECO:0007669"/>
    <property type="project" value="TreeGrafter"/>
</dbReference>
<dbReference type="EC" id="1.-.-.-" evidence="3"/>
<dbReference type="Gene3D" id="2.30.110.10">
    <property type="entry name" value="Electron Transport, Fmn-binding Protein, Chain A"/>
    <property type="match status" value="1"/>
</dbReference>
<dbReference type="AlphaFoldDB" id="A0A848KDV4"/>
<reference evidence="3 4" key="2">
    <citation type="submission" date="2020-06" db="EMBL/GenBank/DDBJ databases">
        <title>Antribacter stalactiti gen. nov., sp. nov., a new member of the family Nacardiaceae isolated from a cave.</title>
        <authorList>
            <person name="Kim I.S."/>
        </authorList>
    </citation>
    <scope>NUCLEOTIDE SEQUENCE [LARGE SCALE GENOMIC DNA]</scope>
    <source>
        <strain evidence="3 4">YC2-7</strain>
    </source>
</reference>
<proteinExistence type="predicted"/>
<keyword evidence="4" id="KW-1185">Reference proteome</keyword>
<dbReference type="NCBIfam" id="TIGR03666">
    <property type="entry name" value="Rv2061_F420"/>
    <property type="match status" value="1"/>
</dbReference>
<evidence type="ECO:0000256" key="1">
    <source>
        <dbReference type="ARBA" id="ARBA00023002"/>
    </source>
</evidence>
<evidence type="ECO:0000313" key="4">
    <source>
        <dbReference type="Proteomes" id="UP000535543"/>
    </source>
</evidence>
<dbReference type="GO" id="GO:0016627">
    <property type="term" value="F:oxidoreductase activity, acting on the CH-CH group of donors"/>
    <property type="evidence" value="ECO:0007669"/>
    <property type="project" value="TreeGrafter"/>
</dbReference>
<dbReference type="PANTHER" id="PTHR35176">
    <property type="entry name" value="HEME OXYGENASE HI_0854-RELATED"/>
    <property type="match status" value="1"/>
</dbReference>
<dbReference type="InterPro" id="IPR052019">
    <property type="entry name" value="F420H2_bilvrd_red/Heme_oxyg"/>
</dbReference>
<dbReference type="Pfam" id="PF01243">
    <property type="entry name" value="PNPOx_N"/>
    <property type="match status" value="1"/>
</dbReference>
<feature type="domain" description="Pyridoxamine 5'-phosphate oxidase N-terminal" evidence="2">
    <location>
        <begin position="12"/>
        <end position="91"/>
    </location>
</feature>
<dbReference type="RefSeq" id="WP_169586945.1">
    <property type="nucleotide sequence ID" value="NZ_VCQU01000003.1"/>
</dbReference>
<reference evidence="3 4" key="1">
    <citation type="submission" date="2019-05" db="EMBL/GenBank/DDBJ databases">
        <authorList>
            <person name="Lee S.D."/>
        </authorList>
    </citation>
    <scope>NUCLEOTIDE SEQUENCE [LARGE SCALE GENOMIC DNA]</scope>
    <source>
        <strain evidence="3 4">YC2-7</strain>
    </source>
</reference>
<organism evidence="3 4">
    <name type="scientific">Antrihabitans stalactiti</name>
    <dbReference type="NCBI Taxonomy" id="2584121"/>
    <lineage>
        <taxon>Bacteria</taxon>
        <taxon>Bacillati</taxon>
        <taxon>Actinomycetota</taxon>
        <taxon>Actinomycetes</taxon>
        <taxon>Mycobacteriales</taxon>
        <taxon>Nocardiaceae</taxon>
        <taxon>Antrihabitans</taxon>
    </lineage>
</organism>
<dbReference type="Proteomes" id="UP000535543">
    <property type="component" value="Unassembled WGS sequence"/>
</dbReference>